<evidence type="ECO:0000256" key="4">
    <source>
        <dbReference type="PROSITE-ProRule" id="PRU00335"/>
    </source>
</evidence>
<keyword evidence="3" id="KW-0804">Transcription</keyword>
<dbReference type="InterPro" id="IPR009057">
    <property type="entry name" value="Homeodomain-like_sf"/>
</dbReference>
<dbReference type="Gene3D" id="1.10.357.10">
    <property type="entry name" value="Tetracycline Repressor, domain 2"/>
    <property type="match status" value="1"/>
</dbReference>
<keyword evidence="2 4" id="KW-0238">DNA-binding</keyword>
<dbReference type="InterPro" id="IPR050109">
    <property type="entry name" value="HTH-type_TetR-like_transc_reg"/>
</dbReference>
<evidence type="ECO:0000256" key="3">
    <source>
        <dbReference type="ARBA" id="ARBA00023163"/>
    </source>
</evidence>
<evidence type="ECO:0000256" key="2">
    <source>
        <dbReference type="ARBA" id="ARBA00023125"/>
    </source>
</evidence>
<organism evidence="6 7">
    <name type="scientific">Slackia heliotrinireducens (strain ATCC 29202 / DSM 20476 / NCTC 11029 / RHS 1)</name>
    <name type="common">Peptococcus heliotrinreducens</name>
    <dbReference type="NCBI Taxonomy" id="471855"/>
    <lineage>
        <taxon>Bacteria</taxon>
        <taxon>Bacillati</taxon>
        <taxon>Actinomycetota</taxon>
        <taxon>Coriobacteriia</taxon>
        <taxon>Eggerthellales</taxon>
        <taxon>Eggerthellaceae</taxon>
        <taxon>Slackia</taxon>
    </lineage>
</organism>
<proteinExistence type="predicted"/>
<protein>
    <submittedName>
        <fullName evidence="6">Transcriptional regulator</fullName>
    </submittedName>
</protein>
<dbReference type="PROSITE" id="PS01081">
    <property type="entry name" value="HTH_TETR_1"/>
    <property type="match status" value="1"/>
</dbReference>
<feature type="DNA-binding region" description="H-T-H motif" evidence="4">
    <location>
        <begin position="29"/>
        <end position="48"/>
    </location>
</feature>
<dbReference type="PANTHER" id="PTHR30055">
    <property type="entry name" value="HTH-TYPE TRANSCRIPTIONAL REGULATOR RUTR"/>
    <property type="match status" value="1"/>
</dbReference>
<reference evidence="6 7" key="1">
    <citation type="journal article" date="2009" name="Stand. Genomic Sci.">
        <title>Complete genome sequence of Slackia heliotrinireducens type strain (RHS 1).</title>
        <authorList>
            <person name="Pukall R."/>
            <person name="Lapidus A."/>
            <person name="Nolan M."/>
            <person name="Copeland A."/>
            <person name="Glavina Del Rio T."/>
            <person name="Lucas S."/>
            <person name="Chen F."/>
            <person name="Tice H."/>
            <person name="Cheng J.F."/>
            <person name="Chertkov O."/>
            <person name="Bruce D."/>
            <person name="Goodwin L."/>
            <person name="Kuske C."/>
            <person name="Brettin T."/>
            <person name="Detter J.C."/>
            <person name="Han C."/>
            <person name="Pitluck S."/>
            <person name="Pati A."/>
            <person name="Mavrommatis K."/>
            <person name="Ivanova N."/>
            <person name="Ovchinnikova G."/>
            <person name="Chen A."/>
            <person name="Palaniappan K."/>
            <person name="Schneider S."/>
            <person name="Rohde M."/>
            <person name="Chain P."/>
            <person name="D'haeseleer P."/>
            <person name="Goker M."/>
            <person name="Bristow J."/>
            <person name="Eisen J.A."/>
            <person name="Markowitz V."/>
            <person name="Kyrpides N.C."/>
            <person name="Klenk H.P."/>
            <person name="Hugenholtz P."/>
        </authorList>
    </citation>
    <scope>NUCLEOTIDE SEQUENCE [LARGE SCALE GENOMIC DNA]</scope>
    <source>
        <strain evidence="7">ATCC 29202 / DSM 20476 / NCTC 11029 / RHS 1</strain>
    </source>
</reference>
<dbReference type="Proteomes" id="UP000002026">
    <property type="component" value="Chromosome"/>
</dbReference>
<name>C7N198_SLAHD</name>
<keyword evidence="1" id="KW-0805">Transcription regulation</keyword>
<keyword evidence="7" id="KW-1185">Reference proteome</keyword>
<dbReference type="InterPro" id="IPR001647">
    <property type="entry name" value="HTH_TetR"/>
</dbReference>
<dbReference type="PANTHER" id="PTHR30055:SF234">
    <property type="entry name" value="HTH-TYPE TRANSCRIPTIONAL REGULATOR BETI"/>
    <property type="match status" value="1"/>
</dbReference>
<dbReference type="PRINTS" id="PR00455">
    <property type="entry name" value="HTHTETR"/>
</dbReference>
<sequence>MPRDGSISREKILAAAQEEFLERGFDRASIRSIGQRAGLTSAALYRHFENKEEIFASLVEPGLQAINEWMDDHMSRAYADIEVDKAEEAASRSEVDMMRDVVFPNRTAFKLLLCRSQGTAHEDFIHDLVEQQQKDLSRGLVWLKKKGYPVKEPSDETLHMLMSAYITALFEPIAHDYPEEDAMRYYEAIERFFLPGWREILGI</sequence>
<dbReference type="eggNOG" id="COG1309">
    <property type="taxonomic scope" value="Bacteria"/>
</dbReference>
<dbReference type="SUPFAM" id="SSF46689">
    <property type="entry name" value="Homeodomain-like"/>
    <property type="match status" value="1"/>
</dbReference>
<dbReference type="HOGENOM" id="CLU_069356_6_0_11"/>
<evidence type="ECO:0000259" key="5">
    <source>
        <dbReference type="PROSITE" id="PS50977"/>
    </source>
</evidence>
<evidence type="ECO:0000313" key="7">
    <source>
        <dbReference type="Proteomes" id="UP000002026"/>
    </source>
</evidence>
<evidence type="ECO:0000256" key="1">
    <source>
        <dbReference type="ARBA" id="ARBA00023015"/>
    </source>
</evidence>
<accession>C7N198</accession>
<dbReference type="KEGG" id="shi:Shel_23110"/>
<dbReference type="AlphaFoldDB" id="C7N198"/>
<dbReference type="EMBL" id="CP001684">
    <property type="protein sequence ID" value="ACV23320.1"/>
    <property type="molecule type" value="Genomic_DNA"/>
</dbReference>
<dbReference type="RefSeq" id="WP_012799420.1">
    <property type="nucleotide sequence ID" value="NC_013165.1"/>
</dbReference>
<dbReference type="GO" id="GO:0000976">
    <property type="term" value="F:transcription cis-regulatory region binding"/>
    <property type="evidence" value="ECO:0007669"/>
    <property type="project" value="TreeGrafter"/>
</dbReference>
<gene>
    <name evidence="6" type="ordered locus">Shel_23110</name>
</gene>
<dbReference type="STRING" id="471855.Shel_23110"/>
<feature type="domain" description="HTH tetR-type" evidence="5">
    <location>
        <begin position="6"/>
        <end position="66"/>
    </location>
</feature>
<dbReference type="GO" id="GO:0003700">
    <property type="term" value="F:DNA-binding transcription factor activity"/>
    <property type="evidence" value="ECO:0007669"/>
    <property type="project" value="TreeGrafter"/>
</dbReference>
<evidence type="ECO:0000313" key="6">
    <source>
        <dbReference type="EMBL" id="ACV23320.1"/>
    </source>
</evidence>
<dbReference type="PROSITE" id="PS50977">
    <property type="entry name" value="HTH_TETR_2"/>
    <property type="match status" value="1"/>
</dbReference>
<dbReference type="InterPro" id="IPR023772">
    <property type="entry name" value="DNA-bd_HTH_TetR-type_CS"/>
</dbReference>
<dbReference type="Pfam" id="PF00440">
    <property type="entry name" value="TetR_N"/>
    <property type="match status" value="1"/>
</dbReference>